<dbReference type="EMBL" id="DF238840">
    <property type="protein sequence ID" value="GAF27051.1"/>
    <property type="molecule type" value="Genomic_DNA"/>
</dbReference>
<gene>
    <name evidence="1" type="ORF">MTY_2392</name>
</gene>
<sequence>MKEERIFSAPAGRRKERGCFMAKVKVEAGICGFQTEIQAEAPDMFSCDLNLNTTCPNIQKIAADLGTLNPLEEISFKGNSRLRELFFQYCPHAACPVLPGIVKAVEVAAGLALPGDAHIFVQK</sequence>
<organism evidence="1">
    <name type="scientific">Moorella thermoacetica Y72</name>
    <dbReference type="NCBI Taxonomy" id="1325331"/>
    <lineage>
        <taxon>Bacteria</taxon>
        <taxon>Bacillati</taxon>
        <taxon>Bacillota</taxon>
        <taxon>Clostridia</taxon>
        <taxon>Neomoorellales</taxon>
        <taxon>Neomoorellaceae</taxon>
        <taxon>Neomoorella</taxon>
    </lineage>
</organism>
<keyword evidence="1" id="KW-0378">Hydrolase</keyword>
<dbReference type="AlphaFoldDB" id="A0A0S6UJA5"/>
<dbReference type="GO" id="GO:0004386">
    <property type="term" value="F:helicase activity"/>
    <property type="evidence" value="ECO:0007669"/>
    <property type="project" value="UniProtKB-KW"/>
</dbReference>
<accession>A0A0S6UJA5</accession>
<proteinExistence type="predicted"/>
<name>A0A0S6UJA5_NEOTH</name>
<reference evidence="1" key="1">
    <citation type="journal article" date="2014" name="Gene">
        <title>Genome-guided analysis of transformation efficiency and carbon dioxide assimilation by Moorella thermoacetica Y72.</title>
        <authorList>
            <person name="Tsukahara K."/>
            <person name="Kita A."/>
            <person name="Nakashimada Y."/>
            <person name="Hoshino T."/>
            <person name="Murakami K."/>
        </authorList>
    </citation>
    <scope>NUCLEOTIDE SEQUENCE [LARGE SCALE GENOMIC DNA]</scope>
    <source>
        <strain evidence="1">Y72</strain>
    </source>
</reference>
<keyword evidence="1" id="KW-0067">ATP-binding</keyword>
<evidence type="ECO:0000313" key="1">
    <source>
        <dbReference type="EMBL" id="GAF27051.1"/>
    </source>
</evidence>
<dbReference type="Pfam" id="PF22263">
    <property type="entry name" value="DUF6951"/>
    <property type="match status" value="1"/>
</dbReference>
<dbReference type="Proteomes" id="UP000063718">
    <property type="component" value="Unassembled WGS sequence"/>
</dbReference>
<keyword evidence="1" id="KW-0547">Nucleotide-binding</keyword>
<dbReference type="InterPro" id="IPR054227">
    <property type="entry name" value="DUF6951"/>
</dbReference>
<keyword evidence="1" id="KW-0347">Helicase</keyword>
<protein>
    <submittedName>
        <fullName evidence="1">Primosomal protein N' (Replication factor Y)-superfamily II helicase</fullName>
    </submittedName>
</protein>